<gene>
    <name evidence="1" type="ORF">QTN89_07370</name>
</gene>
<organism evidence="1 2">
    <name type="scientific">Roseiconus lacunae</name>
    <dbReference type="NCBI Taxonomy" id="2605694"/>
    <lineage>
        <taxon>Bacteria</taxon>
        <taxon>Pseudomonadati</taxon>
        <taxon>Planctomycetota</taxon>
        <taxon>Planctomycetia</taxon>
        <taxon>Pirellulales</taxon>
        <taxon>Pirellulaceae</taxon>
        <taxon>Roseiconus</taxon>
    </lineage>
</organism>
<evidence type="ECO:0000313" key="2">
    <source>
        <dbReference type="Proteomes" id="UP001239462"/>
    </source>
</evidence>
<keyword evidence="2" id="KW-1185">Reference proteome</keyword>
<dbReference type="Proteomes" id="UP001239462">
    <property type="component" value="Unassembled WGS sequence"/>
</dbReference>
<dbReference type="RefSeq" id="WP_289162717.1">
    <property type="nucleotide sequence ID" value="NZ_JASZZN010000004.1"/>
</dbReference>
<protein>
    <submittedName>
        <fullName evidence="1">Uncharacterized protein</fullName>
    </submittedName>
</protein>
<dbReference type="EMBL" id="JASZZN010000004">
    <property type="protein sequence ID" value="MDM4015243.1"/>
    <property type="molecule type" value="Genomic_DNA"/>
</dbReference>
<reference evidence="1 2" key="1">
    <citation type="submission" date="2023-06" db="EMBL/GenBank/DDBJ databases">
        <title>Roseiconus lacunae JC819 isolated from Gulf of Mannar region, Tamil Nadu.</title>
        <authorList>
            <person name="Pk S."/>
            <person name="Ch S."/>
            <person name="Ch V.R."/>
        </authorList>
    </citation>
    <scope>NUCLEOTIDE SEQUENCE [LARGE SCALE GENOMIC DNA]</scope>
    <source>
        <strain evidence="1 2">JC819</strain>
    </source>
</reference>
<comment type="caution">
    <text evidence="1">The sequence shown here is derived from an EMBL/GenBank/DDBJ whole genome shotgun (WGS) entry which is preliminary data.</text>
</comment>
<sequence length="357" mass="39563">MGENTKIDPQLMLDRLHSGEPLLPPLVIRHSSFESDRAIDAVLEVAFNGAADTERFNVECKTRSTKEDFRKATQQATDNAKRLRCHPLIFLPYLSPDRLAELESMAVSGIDLCGNGIVYVPNRICVVRTGQPNLYPDSRLVANPFRGRSGLVARILIEKPHWETLSELTDAIAKHAQLKGLSLSQVSKTVSAYAEELLVLKDGNTIRLADPIRMLDQLGKNWRSNPSARSHYYRSSKGPLRLSELSNSTKLAWALTGESSATRYCTIAQGGPMKVAVSDMKLAESLLSLTPESVPSFADIVLIETQDDAAFFANEQDDDEVRYASRIQTWIELNAGDARQRETAKDLHQSIINASKA</sequence>
<accession>A0ABT7PFH6</accession>
<evidence type="ECO:0000313" key="1">
    <source>
        <dbReference type="EMBL" id="MDM4015243.1"/>
    </source>
</evidence>
<proteinExistence type="predicted"/>
<name>A0ABT7PFH6_9BACT</name>